<accession>A0A443Q8Z1</accession>
<proteinExistence type="predicted"/>
<organism evidence="3 4">
    <name type="scientific">Dinothrombium tinctorium</name>
    <dbReference type="NCBI Taxonomy" id="1965070"/>
    <lineage>
        <taxon>Eukaryota</taxon>
        <taxon>Metazoa</taxon>
        <taxon>Ecdysozoa</taxon>
        <taxon>Arthropoda</taxon>
        <taxon>Chelicerata</taxon>
        <taxon>Arachnida</taxon>
        <taxon>Acari</taxon>
        <taxon>Acariformes</taxon>
        <taxon>Trombidiformes</taxon>
        <taxon>Prostigmata</taxon>
        <taxon>Anystina</taxon>
        <taxon>Parasitengona</taxon>
        <taxon>Trombidioidea</taxon>
        <taxon>Trombidiidae</taxon>
        <taxon>Dinothrombium</taxon>
    </lineage>
</organism>
<dbReference type="EMBL" id="NCKU01014828">
    <property type="protein sequence ID" value="RWR99504.1"/>
    <property type="molecule type" value="Genomic_DNA"/>
</dbReference>
<comment type="caution">
    <text evidence="3">The sequence shown here is derived from an EMBL/GenBank/DDBJ whole genome shotgun (WGS) entry which is preliminary data.</text>
</comment>
<dbReference type="SUPFAM" id="SSF47986">
    <property type="entry name" value="DEATH domain"/>
    <property type="match status" value="1"/>
</dbReference>
<dbReference type="GO" id="GO:0007165">
    <property type="term" value="P:signal transduction"/>
    <property type="evidence" value="ECO:0007669"/>
    <property type="project" value="InterPro"/>
</dbReference>
<dbReference type="Gene3D" id="1.10.533.10">
    <property type="entry name" value="Death Domain, Fas"/>
    <property type="match status" value="1"/>
</dbReference>
<dbReference type="Pfam" id="PF00531">
    <property type="entry name" value="Death"/>
    <property type="match status" value="1"/>
</dbReference>
<reference evidence="3 4" key="1">
    <citation type="journal article" date="2018" name="Gigascience">
        <title>Genomes of trombidid mites reveal novel predicted allergens and laterally-transferred genes associated with secondary metabolism.</title>
        <authorList>
            <person name="Dong X."/>
            <person name="Chaisiri K."/>
            <person name="Xia D."/>
            <person name="Armstrong S.D."/>
            <person name="Fang Y."/>
            <person name="Donnelly M.J."/>
            <person name="Kadowaki T."/>
            <person name="McGarry J.W."/>
            <person name="Darby A.C."/>
            <person name="Makepeace B.L."/>
        </authorList>
    </citation>
    <scope>NUCLEOTIDE SEQUENCE [LARGE SCALE GENOMIC DNA]</scope>
    <source>
        <strain evidence="3">UoL-WK</strain>
    </source>
</reference>
<evidence type="ECO:0000313" key="3">
    <source>
        <dbReference type="EMBL" id="RWR99504.1"/>
    </source>
</evidence>
<evidence type="ECO:0000313" key="4">
    <source>
        <dbReference type="Proteomes" id="UP000285301"/>
    </source>
</evidence>
<dbReference type="InterPro" id="IPR011029">
    <property type="entry name" value="DEATH-like_dom_sf"/>
</dbReference>
<feature type="domain" description="Death" evidence="2">
    <location>
        <begin position="1"/>
        <end position="59"/>
    </location>
</feature>
<dbReference type="PROSITE" id="PS50017">
    <property type="entry name" value="DEATH_DOMAIN"/>
    <property type="match status" value="1"/>
</dbReference>
<keyword evidence="4" id="KW-1185">Reference proteome</keyword>
<protein>
    <submittedName>
        <fullName evidence="3">Titin-like isoform X7</fullName>
    </submittedName>
</protein>
<feature type="non-terminal residue" evidence="3">
    <location>
        <position position="1"/>
    </location>
</feature>
<dbReference type="AlphaFoldDB" id="A0A443Q8Z1"/>
<name>A0A443Q8Z1_9ACAR</name>
<feature type="region of interest" description="Disordered" evidence="1">
    <location>
        <begin position="1"/>
        <end position="20"/>
    </location>
</feature>
<dbReference type="Proteomes" id="UP000285301">
    <property type="component" value="Unassembled WGS sequence"/>
</dbReference>
<dbReference type="OrthoDB" id="6430888at2759"/>
<sequence>NWLDLPEAEVTSIKSQGPRNEKDQALKMLQLWQHKAGPEKATGNTLEKALHAIKRDDVVIKCMRNVEYTRDSLERAINEIGADQKGFDTLKEECGSSRGGSTVASTGHDVCLDISHEEIDIMKDGESMEDSEGESSPGKERQPRQGTLKAIAAQKFLDFLEEDDREESEERAFNRAKPPIRRSYILNNGDYTKHEPSESNTEVKTIESIDVSKNGRITHTITQVTKTTNFEEPYQTREVIQQQHHSPNEHMKLYESETWQDIIAKMKTCDQEMDKKTKLNKLKAIEKDIASHNNLVSRVKEFERKDQRVKELMDEKFKPLVSELINKISKLKEEIEEERYKSALNEAESWLQEVKADLERCVKGLKDKGVIKKKIDRVKELRKSDGEKKVLDLIKLCEGLQRSPEEVKRLKFELDVVCNLEDDVESKLDKCLNL</sequence>
<evidence type="ECO:0000256" key="1">
    <source>
        <dbReference type="SAM" id="MobiDB-lite"/>
    </source>
</evidence>
<dbReference type="InterPro" id="IPR000488">
    <property type="entry name" value="Death_dom"/>
</dbReference>
<feature type="region of interest" description="Disordered" evidence="1">
    <location>
        <begin position="124"/>
        <end position="147"/>
    </location>
</feature>
<evidence type="ECO:0000259" key="2">
    <source>
        <dbReference type="PROSITE" id="PS50017"/>
    </source>
</evidence>
<gene>
    <name evidence="3" type="ORF">B4U79_17017</name>
</gene>